<dbReference type="AlphaFoldDB" id="A0A812PAF3"/>
<comment type="similarity">
    <text evidence="1">Belongs to the mTERF family.</text>
</comment>
<dbReference type="Gene3D" id="1.25.70.10">
    <property type="entry name" value="Transcription termination factor 3, mitochondrial"/>
    <property type="match status" value="2"/>
</dbReference>
<accession>A0A812PAF3</accession>
<dbReference type="Pfam" id="PF02536">
    <property type="entry name" value="mTERF"/>
    <property type="match status" value="2"/>
</dbReference>
<dbReference type="InterPro" id="IPR038538">
    <property type="entry name" value="MTERF_sf"/>
</dbReference>
<reference evidence="3" key="1">
    <citation type="submission" date="2021-02" db="EMBL/GenBank/DDBJ databases">
        <authorList>
            <person name="Dougan E. K."/>
            <person name="Rhodes N."/>
            <person name="Thang M."/>
            <person name="Chan C."/>
        </authorList>
    </citation>
    <scope>NUCLEOTIDE SEQUENCE</scope>
</reference>
<keyword evidence="2" id="KW-0809">Transit peptide</keyword>
<gene>
    <name evidence="3" type="primary">MTERF6</name>
    <name evidence="3" type="ORF">SNAT2548_LOCUS17549</name>
</gene>
<name>A0A812PAF3_9DINO</name>
<evidence type="ECO:0000256" key="1">
    <source>
        <dbReference type="ARBA" id="ARBA00007692"/>
    </source>
</evidence>
<organism evidence="3 4">
    <name type="scientific">Symbiodinium natans</name>
    <dbReference type="NCBI Taxonomy" id="878477"/>
    <lineage>
        <taxon>Eukaryota</taxon>
        <taxon>Sar</taxon>
        <taxon>Alveolata</taxon>
        <taxon>Dinophyceae</taxon>
        <taxon>Suessiales</taxon>
        <taxon>Symbiodiniaceae</taxon>
        <taxon>Symbiodinium</taxon>
    </lineage>
</organism>
<dbReference type="InterPro" id="IPR003690">
    <property type="entry name" value="MTERF"/>
</dbReference>
<sequence length="605" mass="66955">MPQAGQARRDVWRRTEALVLACAALGAGLASSGAPLWFQQSTAKKLRHRPKEEMLLHSLAEMLMPEEPAEDLVREFSAQSEVSEPRALPPALATYGVLEDKDAALFVDYDGSPSHLQPAGKAADVAKTEALLRLAPPGSYVVRVAHEQRGLKVEGNCLEVVVEPWQLGDESGVKKALRRTADALLQHLPLRRDVQQTLLCFPADGDALAEVGMSKEKWARILQEHPHIVGYNLSVGNLASSVEELGLSPLHLARIIARRQQFLGLGQSSDLQSMVSELGEMGFSQHDIIRTFKRWPSNLNVGSSFSFKPHADFLSEVGLSNGQWIRVLSAHPGLLSMDIDAKLRPVVNFLQEQGLNPSRVVGVITAFPRVFDYISVVNENPWGDVLREGGLSQEQVARVFAKFPAIFSLSAEALQARIDMLQKVLHADKDAEDALTRTICNYPHVLDFSEDQVESTLGWLRRFGFREADSAKVVQAAPSVLGRSVDRLQSTVRCLKEVGLSKDEVAGVLSSCPQALAVNAKSILQPKMELLLQYFSKEDLLQRLHRSPKLLYYAYDRLAVRLRDLKKRELLEAGSYIMSMSDSAFGRWVDAKAQEDEKAPEAVFS</sequence>
<evidence type="ECO:0000313" key="4">
    <source>
        <dbReference type="Proteomes" id="UP000604046"/>
    </source>
</evidence>
<keyword evidence="4" id="KW-1185">Reference proteome</keyword>
<evidence type="ECO:0000313" key="3">
    <source>
        <dbReference type="EMBL" id="CAE7335532.1"/>
    </source>
</evidence>
<dbReference type="EMBL" id="CAJNDS010002115">
    <property type="protein sequence ID" value="CAE7335532.1"/>
    <property type="molecule type" value="Genomic_DNA"/>
</dbReference>
<dbReference type="PANTHER" id="PTHR13068:SF112">
    <property type="entry name" value="TRANSCRIPTION TERMINATION FACTOR 3, MITOCHONDRIAL"/>
    <property type="match status" value="1"/>
</dbReference>
<protein>
    <submittedName>
        <fullName evidence="3">mTERF6 protein</fullName>
    </submittedName>
</protein>
<comment type="caution">
    <text evidence="3">The sequence shown here is derived from an EMBL/GenBank/DDBJ whole genome shotgun (WGS) entry which is preliminary data.</text>
</comment>
<evidence type="ECO:0000256" key="2">
    <source>
        <dbReference type="ARBA" id="ARBA00022946"/>
    </source>
</evidence>
<dbReference type="GO" id="GO:0003676">
    <property type="term" value="F:nucleic acid binding"/>
    <property type="evidence" value="ECO:0007669"/>
    <property type="project" value="InterPro"/>
</dbReference>
<dbReference type="SMART" id="SM00733">
    <property type="entry name" value="Mterf"/>
    <property type="match status" value="8"/>
</dbReference>
<dbReference type="PANTHER" id="PTHR13068">
    <property type="entry name" value="CGI-12 PROTEIN-RELATED"/>
    <property type="match status" value="1"/>
</dbReference>
<dbReference type="Proteomes" id="UP000604046">
    <property type="component" value="Unassembled WGS sequence"/>
</dbReference>
<proteinExistence type="inferred from homology"/>
<dbReference type="OrthoDB" id="637682at2759"/>